<organism evidence="9 10">
    <name type="scientific">Methylacidimicrobium tartarophylax</name>
    <dbReference type="NCBI Taxonomy" id="1041768"/>
    <lineage>
        <taxon>Bacteria</taxon>
        <taxon>Pseudomonadati</taxon>
        <taxon>Verrucomicrobiota</taxon>
        <taxon>Methylacidimicrobium</taxon>
    </lineage>
</organism>
<feature type="transmembrane region" description="Helical" evidence="7">
    <location>
        <begin position="30"/>
        <end position="48"/>
    </location>
</feature>
<keyword evidence="10" id="KW-1185">Reference proteome</keyword>
<dbReference type="Pfam" id="PF01569">
    <property type="entry name" value="PAP2"/>
    <property type="match status" value="1"/>
</dbReference>
<keyword evidence="3 7" id="KW-0812">Transmembrane</keyword>
<dbReference type="InterPro" id="IPR036938">
    <property type="entry name" value="PAP2/HPO_sf"/>
</dbReference>
<keyword evidence="2" id="KW-1003">Cell membrane</keyword>
<evidence type="ECO:0000256" key="1">
    <source>
        <dbReference type="ARBA" id="ARBA00004651"/>
    </source>
</evidence>
<dbReference type="EMBL" id="CABFVA020000011">
    <property type="protein sequence ID" value="VVM04745.1"/>
    <property type="molecule type" value="Genomic_DNA"/>
</dbReference>
<evidence type="ECO:0000313" key="10">
    <source>
        <dbReference type="Proteomes" id="UP000334923"/>
    </source>
</evidence>
<reference evidence="9 10" key="1">
    <citation type="submission" date="2019-09" db="EMBL/GenBank/DDBJ databases">
        <authorList>
            <person name="Cremers G."/>
        </authorList>
    </citation>
    <scope>NUCLEOTIDE SEQUENCE [LARGE SCALE GENOMIC DNA]</scope>
    <source>
        <strain evidence="9">4A</strain>
    </source>
</reference>
<accession>A0A5E6MGZ1</accession>
<dbReference type="InterPro" id="IPR000326">
    <property type="entry name" value="PAP2/HPO"/>
</dbReference>
<evidence type="ECO:0000256" key="7">
    <source>
        <dbReference type="SAM" id="Phobius"/>
    </source>
</evidence>
<feature type="domain" description="Phosphatidic acid phosphatase type 2/haloperoxidase" evidence="8">
    <location>
        <begin position="56"/>
        <end position="175"/>
    </location>
</feature>
<dbReference type="Gene3D" id="1.20.144.10">
    <property type="entry name" value="Phosphatidic acid phosphatase type 2/haloperoxidase"/>
    <property type="match status" value="1"/>
</dbReference>
<dbReference type="AlphaFoldDB" id="A0A5E6MGZ1"/>
<keyword evidence="4" id="KW-0378">Hydrolase</keyword>
<keyword evidence="6 7" id="KW-0472">Membrane</keyword>
<dbReference type="RefSeq" id="WP_142659148.1">
    <property type="nucleotide sequence ID" value="NZ_CABFVA020000011.1"/>
</dbReference>
<evidence type="ECO:0000259" key="8">
    <source>
        <dbReference type="SMART" id="SM00014"/>
    </source>
</evidence>
<evidence type="ECO:0000313" key="9">
    <source>
        <dbReference type="EMBL" id="VVM04745.1"/>
    </source>
</evidence>
<feature type="transmembrane region" description="Helical" evidence="7">
    <location>
        <begin position="160"/>
        <end position="182"/>
    </location>
</feature>
<dbReference type="SUPFAM" id="SSF48317">
    <property type="entry name" value="Acid phosphatase/Vanadium-dependent haloperoxidase"/>
    <property type="match status" value="1"/>
</dbReference>
<dbReference type="SMART" id="SM00014">
    <property type="entry name" value="acidPPc"/>
    <property type="match status" value="1"/>
</dbReference>
<evidence type="ECO:0000256" key="4">
    <source>
        <dbReference type="ARBA" id="ARBA00022801"/>
    </source>
</evidence>
<gene>
    <name evidence="9" type="ORF">MAMT_00275</name>
</gene>
<dbReference type="GO" id="GO:0016787">
    <property type="term" value="F:hydrolase activity"/>
    <property type="evidence" value="ECO:0007669"/>
    <property type="project" value="UniProtKB-KW"/>
</dbReference>
<dbReference type="OrthoDB" id="9789113at2"/>
<sequence>MGWDLWLFYEINTHWTCPLLDWWMPRISHYHHFQGIVLVGVVLLTAFGRFRDRCFLGLVGISLVVGDMGVTDGLKHLVHRPRPFSVLPGVREVDEGKISWSDPSQGPQGHSFPSGHAANNAALAYLANVVYGPRMAWVWLWAGLVGYSRIYLGVHYPSDVLAGWLVGAFYAWALSAGTEYAWHRWGRQLFPRLYAAHPRLLFASAQRKEGRQGEQESKSG</sequence>
<feature type="transmembrane region" description="Helical" evidence="7">
    <location>
        <begin position="136"/>
        <end position="154"/>
    </location>
</feature>
<keyword evidence="5 7" id="KW-1133">Transmembrane helix</keyword>
<dbReference type="PANTHER" id="PTHR14969">
    <property type="entry name" value="SPHINGOSINE-1-PHOSPHATE PHOSPHOHYDROLASE"/>
    <property type="match status" value="1"/>
</dbReference>
<dbReference type="Proteomes" id="UP000334923">
    <property type="component" value="Unassembled WGS sequence"/>
</dbReference>
<evidence type="ECO:0000256" key="2">
    <source>
        <dbReference type="ARBA" id="ARBA00022475"/>
    </source>
</evidence>
<name>A0A5E6MGZ1_9BACT</name>
<evidence type="ECO:0000256" key="5">
    <source>
        <dbReference type="ARBA" id="ARBA00022989"/>
    </source>
</evidence>
<dbReference type="PANTHER" id="PTHR14969:SF62">
    <property type="entry name" value="DECAPRENYLPHOSPHORYL-5-PHOSPHORIBOSE PHOSPHATASE RV3807C-RELATED"/>
    <property type="match status" value="1"/>
</dbReference>
<evidence type="ECO:0000256" key="3">
    <source>
        <dbReference type="ARBA" id="ARBA00022692"/>
    </source>
</evidence>
<evidence type="ECO:0000256" key="6">
    <source>
        <dbReference type="ARBA" id="ARBA00023136"/>
    </source>
</evidence>
<proteinExistence type="predicted"/>
<comment type="subcellular location">
    <subcellularLocation>
        <location evidence="1">Cell membrane</location>
        <topology evidence="1">Multi-pass membrane protein</topology>
    </subcellularLocation>
</comment>
<protein>
    <recommendedName>
        <fullName evidence="8">Phosphatidic acid phosphatase type 2/haloperoxidase domain-containing protein</fullName>
    </recommendedName>
</protein>
<dbReference type="GO" id="GO:0005886">
    <property type="term" value="C:plasma membrane"/>
    <property type="evidence" value="ECO:0007669"/>
    <property type="project" value="UniProtKB-SubCell"/>
</dbReference>